<proteinExistence type="predicted"/>
<evidence type="ECO:0000313" key="5">
    <source>
        <dbReference type="Proteomes" id="UP000019116"/>
    </source>
</evidence>
<organism evidence="4">
    <name type="scientific">Triticum aestivum</name>
    <name type="common">Wheat</name>
    <dbReference type="NCBI Taxonomy" id="4565"/>
    <lineage>
        <taxon>Eukaryota</taxon>
        <taxon>Viridiplantae</taxon>
        <taxon>Streptophyta</taxon>
        <taxon>Embryophyta</taxon>
        <taxon>Tracheophyta</taxon>
        <taxon>Spermatophyta</taxon>
        <taxon>Magnoliopsida</taxon>
        <taxon>Liliopsida</taxon>
        <taxon>Poales</taxon>
        <taxon>Poaceae</taxon>
        <taxon>BOP clade</taxon>
        <taxon>Pooideae</taxon>
        <taxon>Triticodae</taxon>
        <taxon>Triticeae</taxon>
        <taxon>Triticinae</taxon>
        <taxon>Triticum</taxon>
    </lineage>
</organism>
<evidence type="ECO:0000256" key="3">
    <source>
        <dbReference type="SAM" id="Phobius"/>
    </source>
</evidence>
<dbReference type="RefSeq" id="XP_044427035.1">
    <property type="nucleotide sequence ID" value="XM_044571100.1"/>
</dbReference>
<evidence type="ECO:0000313" key="4">
    <source>
        <dbReference type="EnsemblPlants" id="TraesCS7A02G100800.1"/>
    </source>
</evidence>
<gene>
    <name evidence="4" type="primary">LOC123151372</name>
</gene>
<reference evidence="4" key="2">
    <citation type="submission" date="2018-10" db="UniProtKB">
        <authorList>
            <consortium name="EnsemblPlants"/>
        </authorList>
    </citation>
    <scope>IDENTIFICATION</scope>
</reference>
<protein>
    <submittedName>
        <fullName evidence="4">Uncharacterized protein</fullName>
    </submittedName>
</protein>
<sequence length="394" mass="43658">MVCVQLVHFFVVLISTNNIILLYMWLQQSGVPKSVVAVGSSSAHPLLVGSDDLPKTAPATGGQKRRNLSPTHADEEERLPLKRKLDFSLKYDFSEPITLDGPSLDVELSNLVNDEDFGHVLTGEKDHGLGDLFDLSVEDYTIGECGTSRLPSSPGVTEDVPHTPSALDFLSTLPGCDQEIRHSLDLEVMVVSGKGAQMDYSFIKDTFMDATDFVVKRALEGLNDFTLGDPERRIMLESVSQTLPTQVPEVAKVQAMLVGLIELSKKLEGGQTKFTKESERDEHVVAEVELKIKSGHEVSKDIIGDLSAVEKKCTEMEAREAELKAQLEEVTATLHKLKLKMEQRRQAHEAYQSEQKKLLKSLQDTNAGKRTRLAEFKQNTTDLKTEASQLLNNL</sequence>
<accession>A0A3B6R9G8</accession>
<dbReference type="PANTHER" id="PTHR36607:SF27">
    <property type="entry name" value="AMINOTRANSFERASE-LIKE PLANT MOBILE DOMAIN-CONTAINING PROTEIN"/>
    <property type="match status" value="1"/>
</dbReference>
<feature type="transmembrane region" description="Helical" evidence="3">
    <location>
        <begin position="6"/>
        <end position="26"/>
    </location>
</feature>
<dbReference type="Gramene" id="TraesMAC7A03G03835060.1">
    <property type="protein sequence ID" value="TraesMAC7A03G03835060.1"/>
    <property type="gene ID" value="TraesMAC7A03G03835060"/>
</dbReference>
<dbReference type="Gramene" id="TraesWEE_scaffold_097831_01G000100.1">
    <property type="protein sequence ID" value="TraesWEE_scaffold_097831_01G000100.1"/>
    <property type="gene ID" value="TraesWEE_scaffold_097831_01G000100"/>
</dbReference>
<dbReference type="Gramene" id="TraesLAC7A03G03786170.1">
    <property type="protein sequence ID" value="TraesLAC7A03G03786170.1"/>
    <property type="gene ID" value="TraesLAC7A03G03786170"/>
</dbReference>
<dbReference type="Gramene" id="TraesROB_scaffold_041651_01G000200.1">
    <property type="protein sequence ID" value="TraesROB_scaffold_041651_01G000200.1"/>
    <property type="gene ID" value="TraesROB_scaffold_041651_01G000200"/>
</dbReference>
<dbReference type="Gramene" id="TraesCLE_scaffold_092218_01G000100.1">
    <property type="protein sequence ID" value="TraesCLE_scaffold_092218_01G000100.1"/>
    <property type="gene ID" value="TraesCLE_scaffold_092218_01G000100"/>
</dbReference>
<dbReference type="Gramene" id="TraesCS7A03G0239500.1">
    <property type="protein sequence ID" value="TraesCS7A03G0239500.1.CDS"/>
    <property type="gene ID" value="TraesCS7A03G0239500"/>
</dbReference>
<dbReference type="Proteomes" id="UP000019116">
    <property type="component" value="Chromosome 7A"/>
</dbReference>
<keyword evidence="3" id="KW-1133">Transmembrane helix</keyword>
<name>A0A3B6R9G8_WHEAT</name>
<keyword evidence="3" id="KW-0472">Membrane</keyword>
<feature type="coiled-coil region" evidence="1">
    <location>
        <begin position="306"/>
        <end position="393"/>
    </location>
</feature>
<keyword evidence="1" id="KW-0175">Coiled coil</keyword>
<evidence type="ECO:0000256" key="2">
    <source>
        <dbReference type="SAM" id="MobiDB-lite"/>
    </source>
</evidence>
<dbReference type="PANTHER" id="PTHR36607">
    <property type="entry name" value="1,2-DIHYDROXY-3-KETO-5-METHYLTHIOPENTENE DIOXYGENASE 4"/>
    <property type="match status" value="1"/>
</dbReference>
<dbReference type="Gramene" id="TraesARI7A03G03802600.1">
    <property type="protein sequence ID" value="TraesARI7A03G03802600.1"/>
    <property type="gene ID" value="TraesARI7A03G03802600"/>
</dbReference>
<dbReference type="EnsemblPlants" id="TraesCS7A02G100800.1">
    <property type="protein sequence ID" value="TraesCS7A02G100800.1"/>
    <property type="gene ID" value="TraesCS7A02G100800"/>
</dbReference>
<keyword evidence="5" id="KW-1185">Reference proteome</keyword>
<keyword evidence="3" id="KW-0812">Transmembrane</keyword>
<dbReference type="OrthoDB" id="704451at2759"/>
<feature type="region of interest" description="Disordered" evidence="2">
    <location>
        <begin position="49"/>
        <end position="77"/>
    </location>
</feature>
<dbReference type="AlphaFoldDB" id="A0A3B6R9G8"/>
<dbReference type="GeneID" id="123151372"/>
<reference evidence="4" key="1">
    <citation type="submission" date="2018-08" db="EMBL/GenBank/DDBJ databases">
        <authorList>
            <person name="Rossello M."/>
        </authorList>
    </citation>
    <scope>NUCLEOTIDE SEQUENCE [LARGE SCALE GENOMIC DNA]</scope>
    <source>
        <strain evidence="4">cv. Chinese Spring</strain>
    </source>
</reference>
<dbReference type="SMR" id="A0A3B6R9G8"/>
<dbReference type="Gramene" id="TraesSYM7A03G03784600.1">
    <property type="protein sequence ID" value="TraesSYM7A03G03784600.1"/>
    <property type="gene ID" value="TraesSYM7A03G03784600"/>
</dbReference>
<dbReference type="Gramene" id="TraesCS7A02G100800.1">
    <property type="protein sequence ID" value="TraesCS7A02G100800.1"/>
    <property type="gene ID" value="TraesCS7A02G100800"/>
</dbReference>
<evidence type="ECO:0000256" key="1">
    <source>
        <dbReference type="SAM" id="Coils"/>
    </source>
</evidence>